<comment type="pathway">
    <text evidence="4">Cofactor biosynthesis; pyridoxine 5'-phosphate biosynthesis; pyridoxine 5'-phosphate from D-erythrose 4-phosphate: step 5/5.</text>
</comment>
<dbReference type="AlphaFoldDB" id="A0AA37WM06"/>
<dbReference type="InterPro" id="IPR004569">
    <property type="entry name" value="PyrdxlP_synth_PdxJ"/>
</dbReference>
<dbReference type="PANTHER" id="PTHR30456:SF0">
    <property type="entry name" value="PYRIDOXINE 5'-PHOSPHATE SYNTHASE"/>
    <property type="match status" value="1"/>
</dbReference>
<feature type="binding site" evidence="4">
    <location>
        <position position="22"/>
    </location>
    <ligand>
        <name>3-amino-2-oxopropyl phosphate</name>
        <dbReference type="ChEBI" id="CHEBI:57279"/>
    </ligand>
</feature>
<dbReference type="GO" id="GO:0005829">
    <property type="term" value="C:cytosol"/>
    <property type="evidence" value="ECO:0007669"/>
    <property type="project" value="TreeGrafter"/>
</dbReference>
<feature type="active site" description="Proton donor" evidence="4">
    <location>
        <position position="232"/>
    </location>
</feature>
<feature type="active site" description="Proton acceptor" evidence="4">
    <location>
        <position position="47"/>
    </location>
</feature>
<organism evidence="6 7">
    <name type="scientific">Marinibactrum halimedae</name>
    <dbReference type="NCBI Taxonomy" id="1444977"/>
    <lineage>
        <taxon>Bacteria</taxon>
        <taxon>Pseudomonadati</taxon>
        <taxon>Pseudomonadota</taxon>
        <taxon>Gammaproteobacteria</taxon>
        <taxon>Cellvibrionales</taxon>
        <taxon>Cellvibrionaceae</taxon>
        <taxon>Marinibactrum</taxon>
    </lineage>
</organism>
<dbReference type="NCBIfam" id="NF003626">
    <property type="entry name" value="PRK05265.1-4"/>
    <property type="match status" value="1"/>
</dbReference>
<evidence type="ECO:0000313" key="7">
    <source>
        <dbReference type="Proteomes" id="UP001156870"/>
    </source>
</evidence>
<gene>
    <name evidence="4 6" type="primary">pdxJ</name>
    <name evidence="6" type="ORF">GCM10007877_18330</name>
</gene>
<dbReference type="HAMAP" id="MF_00279">
    <property type="entry name" value="PdxJ"/>
    <property type="match status" value="1"/>
</dbReference>
<dbReference type="RefSeq" id="WP_232593018.1">
    <property type="nucleotide sequence ID" value="NZ_BSPD01000039.1"/>
</dbReference>
<feature type="binding site" evidence="4">
    <location>
        <begin position="254"/>
        <end position="255"/>
    </location>
    <ligand>
        <name>3-amino-2-oxopropyl phosphate</name>
        <dbReference type="ChEBI" id="CHEBI:57279"/>
    </ligand>
</feature>
<evidence type="ECO:0000256" key="4">
    <source>
        <dbReference type="HAMAP-Rule" id="MF_00279"/>
    </source>
</evidence>
<comment type="subcellular location">
    <subcellularLocation>
        <location evidence="4">Cytoplasm</location>
    </subcellularLocation>
</comment>
<dbReference type="EC" id="2.6.99.2" evidence="4 5"/>
<name>A0AA37WM06_9GAMM</name>
<dbReference type="NCBIfam" id="TIGR00559">
    <property type="entry name" value="pdxJ"/>
    <property type="match status" value="1"/>
</dbReference>
<comment type="caution">
    <text evidence="4">Lacks conserved residue(s) required for the propagation of feature annotation.</text>
</comment>
<feature type="binding site" evidence="4">
    <location>
        <position position="115"/>
    </location>
    <ligand>
        <name>1-deoxy-D-xylulose 5-phosphate</name>
        <dbReference type="ChEBI" id="CHEBI:57792"/>
    </ligand>
</feature>
<dbReference type="CDD" id="cd00003">
    <property type="entry name" value="PNPsynthase"/>
    <property type="match status" value="1"/>
</dbReference>
<feature type="site" description="Transition state stabilizer" evidence="4">
    <location>
        <position position="166"/>
    </location>
</feature>
<dbReference type="PANTHER" id="PTHR30456">
    <property type="entry name" value="PYRIDOXINE 5'-PHOSPHATE SYNTHASE"/>
    <property type="match status" value="1"/>
</dbReference>
<dbReference type="EMBL" id="BSPD01000039">
    <property type="protein sequence ID" value="GLS26118.1"/>
    <property type="molecule type" value="Genomic_DNA"/>
</dbReference>
<protein>
    <recommendedName>
        <fullName evidence="4 5">Pyridoxine 5'-phosphate synthase</fullName>
        <shortName evidence="4">PNP synthase</shortName>
        <ecNumber evidence="4 5">2.6.99.2</ecNumber>
    </recommendedName>
</protein>
<comment type="catalytic activity">
    <reaction evidence="4">
        <text>3-amino-2-oxopropyl phosphate + 1-deoxy-D-xylulose 5-phosphate = pyridoxine 5'-phosphate + phosphate + 2 H2O + H(+)</text>
        <dbReference type="Rhea" id="RHEA:15265"/>
        <dbReference type="ChEBI" id="CHEBI:15377"/>
        <dbReference type="ChEBI" id="CHEBI:15378"/>
        <dbReference type="ChEBI" id="CHEBI:43474"/>
        <dbReference type="ChEBI" id="CHEBI:57279"/>
        <dbReference type="ChEBI" id="CHEBI:57792"/>
        <dbReference type="ChEBI" id="CHEBI:58589"/>
        <dbReference type="EC" id="2.6.99.2"/>
    </reaction>
</comment>
<dbReference type="GO" id="GO:0033856">
    <property type="term" value="F:pyridoxine 5'-phosphate synthase activity"/>
    <property type="evidence" value="ECO:0007669"/>
    <property type="project" value="UniProtKB-UniRule"/>
</dbReference>
<evidence type="ECO:0000313" key="6">
    <source>
        <dbReference type="EMBL" id="GLS26118.1"/>
    </source>
</evidence>
<evidence type="ECO:0000256" key="3">
    <source>
        <dbReference type="ARBA" id="ARBA00023096"/>
    </source>
</evidence>
<dbReference type="InterPro" id="IPR013785">
    <property type="entry name" value="Aldolase_TIM"/>
</dbReference>
<dbReference type="SUPFAM" id="SSF63892">
    <property type="entry name" value="Pyridoxine 5'-phosphate synthase"/>
    <property type="match status" value="1"/>
</dbReference>
<feature type="binding site" evidence="4">
    <location>
        <position position="11"/>
    </location>
    <ligand>
        <name>3-amino-2-oxopropyl phosphate</name>
        <dbReference type="ChEBI" id="CHEBI:57279"/>
    </ligand>
</feature>
<comment type="caution">
    <text evidence="6">The sequence shown here is derived from an EMBL/GenBank/DDBJ whole genome shotgun (WGS) entry which is preliminary data.</text>
</comment>
<reference evidence="6 7" key="1">
    <citation type="journal article" date="2014" name="Int. J. Syst. Evol. Microbiol.">
        <title>Complete genome sequence of Corynebacterium casei LMG S-19264T (=DSM 44701T), isolated from a smear-ripened cheese.</title>
        <authorList>
            <consortium name="US DOE Joint Genome Institute (JGI-PGF)"/>
            <person name="Walter F."/>
            <person name="Albersmeier A."/>
            <person name="Kalinowski J."/>
            <person name="Ruckert C."/>
        </authorList>
    </citation>
    <scope>NUCLEOTIDE SEQUENCE [LARGE SCALE GENOMIC DNA]</scope>
    <source>
        <strain evidence="6 7">NBRC 110095</strain>
    </source>
</reference>
<keyword evidence="3 4" id="KW-0664">Pyridoxine biosynthesis</keyword>
<feature type="binding site" evidence="4">
    <location>
        <position position="49"/>
    </location>
    <ligand>
        <name>1-deoxy-D-xylulose 5-phosphate</name>
        <dbReference type="ChEBI" id="CHEBI:57792"/>
    </ligand>
</feature>
<accession>A0AA37WM06</accession>
<dbReference type="Gene3D" id="3.20.20.70">
    <property type="entry name" value="Aldolase class I"/>
    <property type="match status" value="1"/>
</dbReference>
<evidence type="ECO:0000256" key="1">
    <source>
        <dbReference type="ARBA" id="ARBA00022490"/>
    </source>
</evidence>
<feature type="binding site" evidence="4">
    <location>
        <position position="233"/>
    </location>
    <ligand>
        <name>3-amino-2-oxopropyl phosphate</name>
        <dbReference type="ChEBI" id="CHEBI:57279"/>
    </ligand>
</feature>
<keyword evidence="2 4" id="KW-0808">Transferase</keyword>
<dbReference type="GO" id="GO:0008615">
    <property type="term" value="P:pyridoxine biosynthetic process"/>
    <property type="evidence" value="ECO:0007669"/>
    <property type="project" value="UniProtKB-UniRule"/>
</dbReference>
<dbReference type="Pfam" id="PF03740">
    <property type="entry name" value="PdxJ"/>
    <property type="match status" value="1"/>
</dbReference>
<comment type="similarity">
    <text evidence="4">Belongs to the PNP synthase family.</text>
</comment>
<dbReference type="Proteomes" id="UP001156870">
    <property type="component" value="Unassembled WGS sequence"/>
</dbReference>
<feature type="binding site" evidence="4">
    <location>
        <position position="54"/>
    </location>
    <ligand>
        <name>1-deoxy-D-xylulose 5-phosphate</name>
        <dbReference type="ChEBI" id="CHEBI:57792"/>
    </ligand>
</feature>
<comment type="function">
    <text evidence="4">Catalyzes the complicated ring closure reaction between the two acyclic compounds 1-deoxy-D-xylulose-5-phosphate (DXP) and 3-amino-2-oxopropyl phosphate (1-amino-acetone-3-phosphate or AAP) to form pyridoxine 5'-phosphate (PNP) and inorganic phosphate.</text>
</comment>
<keyword evidence="1 4" id="KW-0963">Cytoplasm</keyword>
<feature type="active site" description="Proton acceptor" evidence="4">
    <location>
        <position position="78"/>
    </location>
</feature>
<evidence type="ECO:0000256" key="5">
    <source>
        <dbReference type="NCBIfam" id="TIGR00559"/>
    </source>
</evidence>
<sequence>MKTTSTALSVNLNKIALLRNSREGNYPSVIEHAKRCIAHGADGITVHPRPDQRHIRPGDCHKLASLLKTMPDIEFNIEGNPFEGPEGNYPGFIEIIKSTLPDQATLVPDGKNQLTSDHGFDLIQEGIRVAPLVKTLKSLGVRVSLFMDPDLEQIRLAKEIGADRIELYTGPYAAAYAQAQEAGALAHPSIEDLFSTSFESTSPLVTLQRQLIAHQKAAQYANEIGLGVNAGHDLNLDNLPLYLSIQNVLEVSIGHALTVDSLSMGMGHAVEQYKTICTPSS</sequence>
<keyword evidence="7" id="KW-1185">Reference proteome</keyword>
<evidence type="ECO:0000256" key="2">
    <source>
        <dbReference type="ARBA" id="ARBA00022679"/>
    </source>
</evidence>
<proteinExistence type="inferred from homology"/>
<comment type="subunit">
    <text evidence="4">Homooctamer; tetramer of dimers.</text>
</comment>
<dbReference type="InterPro" id="IPR036130">
    <property type="entry name" value="Pyridoxine-5'_phos_synth"/>
</dbReference>